<sequence length="591" mass="67502">MLAAYWGIEPVEKADEQLHQLQRYGLNAALLKDTHFMIREKMWREWGLIANQHHIQLFPVFNFAGADEREAVSGEARPYINRYGEALLSVPCPLNRSYWQASVGQRCRQLAQLSEHAPIAGIVFDTEMYGGELSVYNDFCFCDICWEEFFQAQGHNVPNIEKTLRFDFLHKELLFRAYTTFQEKRLQHILSSIEKQTHAINPDLTLGILAYQDTWFYRGLIRGLGIKKKPVLVFSETSYILGYSPYIAYEKEAITGPHANLSSVARYIPGIWLGRFFPETLPAHLYALATHTDGYWLFSADSLWADRPQAEPYALHGDPQEYWKAFKRANDEIRQYSEALKNYKSSLLSVPLSSFYDSRKKRLITQPSLQSFITDIIPGNIVGRHVSDRPSSTKTTYRGTALFHSFKAPDDNSSGPINITHIPIAEYKDVTYYTLFNNKGHRLLEGKLDRQNSSVTLDIPQKDSGIVSLLIQSGLNAAQINFEKMLSVVEASSAFPLATFNTSRSYKVYVEPSQKYLNVRAYCSKGESALLLLQSSDKTNNESMRVVGFSERSIPTSSVSHWIVSVVPIPFKTFEDVKLYLLDTKYPYLLF</sequence>
<name>A0A2G6KI07_9BACT</name>
<dbReference type="AlphaFoldDB" id="A0A2G6KI07"/>
<evidence type="ECO:0000313" key="2">
    <source>
        <dbReference type="Proteomes" id="UP000230821"/>
    </source>
</evidence>
<dbReference type="EMBL" id="PDSK01000048">
    <property type="protein sequence ID" value="PIE35303.1"/>
    <property type="molecule type" value="Genomic_DNA"/>
</dbReference>
<proteinExistence type="predicted"/>
<gene>
    <name evidence="1" type="ORF">CSA56_04810</name>
</gene>
<organism evidence="1 2">
    <name type="scientific">candidate division KSB3 bacterium</name>
    <dbReference type="NCBI Taxonomy" id="2044937"/>
    <lineage>
        <taxon>Bacteria</taxon>
        <taxon>candidate division KSB3</taxon>
    </lineage>
</organism>
<protein>
    <submittedName>
        <fullName evidence="1">Uncharacterized protein</fullName>
    </submittedName>
</protein>
<comment type="caution">
    <text evidence="1">The sequence shown here is derived from an EMBL/GenBank/DDBJ whole genome shotgun (WGS) entry which is preliminary data.</text>
</comment>
<accession>A0A2G6KI07</accession>
<dbReference type="Proteomes" id="UP000230821">
    <property type="component" value="Unassembled WGS sequence"/>
</dbReference>
<evidence type="ECO:0000313" key="1">
    <source>
        <dbReference type="EMBL" id="PIE35303.1"/>
    </source>
</evidence>
<reference evidence="1 2" key="1">
    <citation type="submission" date="2017-10" db="EMBL/GenBank/DDBJ databases">
        <title>Novel microbial diversity and functional potential in the marine mammal oral microbiome.</title>
        <authorList>
            <person name="Dudek N.K."/>
            <person name="Sun C.L."/>
            <person name="Burstein D."/>
            <person name="Kantor R.S."/>
            <person name="Aliaga Goltsman D.S."/>
            <person name="Bik E.M."/>
            <person name="Thomas B.C."/>
            <person name="Banfield J.F."/>
            <person name="Relman D.A."/>
        </authorList>
    </citation>
    <scope>NUCLEOTIDE SEQUENCE [LARGE SCALE GENOMIC DNA]</scope>
    <source>
        <strain evidence="1">DOLJORAL78_47_16</strain>
    </source>
</reference>